<protein>
    <submittedName>
        <fullName evidence="1">Uncharacterized protein</fullName>
    </submittedName>
</protein>
<keyword evidence="2" id="KW-1185">Reference proteome</keyword>
<sequence>MVDYHATNSQYSSGGAQNAYMEQENDWDRDLLLDPAWERQQRKRGWSLELRASLECSPYQFAGPCGCSSAMLNAQFRD</sequence>
<dbReference type="EMBL" id="OZ035832">
    <property type="protein sequence ID" value="CAL1572238.1"/>
    <property type="molecule type" value="Genomic_DNA"/>
</dbReference>
<reference evidence="1 2" key="1">
    <citation type="submission" date="2024-04" db="EMBL/GenBank/DDBJ databases">
        <authorList>
            <person name="Waldvogel A.-M."/>
            <person name="Schoenle A."/>
        </authorList>
    </citation>
    <scope>NUCLEOTIDE SEQUENCE [LARGE SCALE GENOMIC DNA]</scope>
</reference>
<proteinExistence type="predicted"/>
<organism evidence="1 2">
    <name type="scientific">Knipowitschia caucasica</name>
    <name type="common">Caucasian dwarf goby</name>
    <name type="synonym">Pomatoschistus caucasicus</name>
    <dbReference type="NCBI Taxonomy" id="637954"/>
    <lineage>
        <taxon>Eukaryota</taxon>
        <taxon>Metazoa</taxon>
        <taxon>Chordata</taxon>
        <taxon>Craniata</taxon>
        <taxon>Vertebrata</taxon>
        <taxon>Euteleostomi</taxon>
        <taxon>Actinopterygii</taxon>
        <taxon>Neopterygii</taxon>
        <taxon>Teleostei</taxon>
        <taxon>Neoteleostei</taxon>
        <taxon>Acanthomorphata</taxon>
        <taxon>Gobiaria</taxon>
        <taxon>Gobiiformes</taxon>
        <taxon>Gobioidei</taxon>
        <taxon>Gobiidae</taxon>
        <taxon>Gobiinae</taxon>
        <taxon>Knipowitschia</taxon>
    </lineage>
</organism>
<name>A0AAV2J5T9_KNICA</name>
<evidence type="ECO:0000313" key="2">
    <source>
        <dbReference type="Proteomes" id="UP001497482"/>
    </source>
</evidence>
<evidence type="ECO:0000313" key="1">
    <source>
        <dbReference type="EMBL" id="CAL1572238.1"/>
    </source>
</evidence>
<accession>A0AAV2J5T9</accession>
<dbReference type="AlphaFoldDB" id="A0AAV2J5T9"/>
<gene>
    <name evidence="1" type="ORF">KC01_LOCUS4281</name>
</gene>
<dbReference type="Proteomes" id="UP001497482">
    <property type="component" value="Chromosome 10"/>
</dbReference>